<evidence type="ECO:0000313" key="6">
    <source>
        <dbReference type="EMBL" id="QCQ67642.1"/>
    </source>
</evidence>
<dbReference type="EMBL" id="MN661137">
    <property type="protein sequence ID" value="QIT08118.1"/>
    <property type="molecule type" value="Genomic_DNA"/>
</dbReference>
<evidence type="ECO:0000313" key="5">
    <source>
        <dbReference type="EMBL" id="QCQ67483.1"/>
    </source>
</evidence>
<gene>
    <name evidence="3" type="primary">orf68</name>
</gene>
<dbReference type="EMBL" id="KT626572">
    <property type="protein sequence ID" value="AMO27925.1"/>
    <property type="molecule type" value="Genomic_DNA"/>
</dbReference>
<evidence type="ECO:0000313" key="7">
    <source>
        <dbReference type="EMBL" id="QIT08118.1"/>
    </source>
</evidence>
<proteinExistence type="predicted"/>
<reference evidence="4" key="4">
    <citation type="submission" date="2019-01" db="EMBL/GenBank/DDBJ databases">
        <title>New Siberian Lymantria dispar nucleopolyhedrovirus strain forms single nucleocapsids within cubic polyhedra.</title>
        <authorList>
            <person name="Pavlushin S.V."/>
            <person name="Ilinsky Y.Y."/>
            <person name="Belousova I.A."/>
            <person name="Bayborodin S.I."/>
            <person name="Lunev E.A."/>
            <person name="Toshchakov S.V."/>
            <person name="Martemyanov V.V."/>
        </authorList>
    </citation>
    <scope>NUCLEOTIDE SEQUENCE</scope>
    <source>
        <strain evidence="4">LDMN_Nsk06_pass_01_repl_01</strain>
        <strain evidence="5">LDMN_Nsk07_pass_01_repl_02</strain>
        <strain evidence="6">LDMN_Nsk15_pass_02_repl_01</strain>
    </source>
</reference>
<accession>A0A0A0YUU8</accession>
<dbReference type="EMBL" id="KM386655">
    <property type="protein sequence ID" value="AIX47909.1"/>
    <property type="molecule type" value="Genomic_DNA"/>
</dbReference>
<protein>
    <submittedName>
        <fullName evidence="1">Uncharacterized protein</fullName>
    </submittedName>
</protein>
<reference evidence="1" key="1">
    <citation type="journal article" date="2015" name="Genome Announc.">
        <title>Complete Genome Sequence of the Strain of Lymantria dispar Multiple Nucleopolyhedrovirus Found in the Gypsy Moth Biopesticide Virin-ENSh.</title>
        <authorList>
            <person name="Harrison R.L."/>
            <person name="Rowley D.L."/>
        </authorList>
    </citation>
    <scope>NUCLEOTIDE SEQUENCE</scope>
    <source>
        <strain evidence="1">3029</strain>
    </source>
</reference>
<evidence type="ECO:0000313" key="1">
    <source>
        <dbReference type="EMBL" id="AIX47909.1"/>
    </source>
</evidence>
<dbReference type="EMBL" id="MK411293">
    <property type="protein sequence ID" value="QCQ67642.1"/>
    <property type="molecule type" value="Genomic_DNA"/>
</dbReference>
<organismHost>
    <name type="scientific">Lepidoptera</name>
    <name type="common">moths &amp; butterflies</name>
    <dbReference type="NCBI Taxonomy" id="7088"/>
</organismHost>
<evidence type="ECO:0000313" key="4">
    <source>
        <dbReference type="EMBL" id="QCQ67323.1"/>
    </source>
</evidence>
<sequence>MTGAPGGAAVAMLAAANTNAIYRIIPKTILIITSATGQRRRSGRRRGPRRCLIKQSNIYTIYLSHHLHSLNST</sequence>
<dbReference type="EMBL" id="MK411292">
    <property type="protein sequence ID" value="QCQ67483.1"/>
    <property type="molecule type" value="Genomic_DNA"/>
</dbReference>
<organism evidence="1">
    <name type="scientific">Lymantria dispar multicapsid nuclear polyhedrosis virus</name>
    <name type="common">LdMNPV</name>
    <dbReference type="NCBI Taxonomy" id="10449"/>
    <lineage>
        <taxon>Viruses</taxon>
        <taxon>Viruses incertae sedis</taxon>
        <taxon>Naldaviricetes</taxon>
        <taxon>Lefavirales</taxon>
        <taxon>Baculoviridae</taxon>
        <taxon>Alphabaculovirus</taxon>
        <taxon>Alphabaculovirus lydisparis</taxon>
    </lineage>
</organism>
<evidence type="ECO:0000313" key="3">
    <source>
        <dbReference type="EMBL" id="AOW42896.1"/>
    </source>
</evidence>
<reference evidence="2" key="2">
    <citation type="submission" date="2016-03" db="EMBL/GenBank/DDBJ databases">
        <title>Geographic isolates of Lymantria dispar multiple nucleopolyhedrovirus: Genomic analysis and biological activity against different host strains of Lymantria dispar.</title>
        <authorList>
            <person name="Harrison R.L."/>
            <person name="Rowley D.L."/>
            <person name="Keena M.A."/>
        </authorList>
    </citation>
    <scope>NUCLEOTIDE SEQUENCE</scope>
    <source>
        <strain evidence="2">Ab-a624</strain>
    </source>
</reference>
<name>A0A0A0YUU8_NPVLD</name>
<reference evidence="3" key="3">
    <citation type="submission" date="2016-07" db="EMBL/GenBank/DDBJ databases">
        <title>Complete genome of LdMNPV (Lymantria dispar nucleopolyhedrovirus) isolated in south-western Poland.</title>
        <authorList>
            <person name="Krejmer-Rabalska M."/>
            <person name="Rabalski L."/>
            <person name="Skrzecz I."/>
            <person name="Szewczyk B."/>
        </authorList>
    </citation>
    <scope>NUCLEOTIDE SEQUENCE</scope>
    <source>
        <strain evidence="3">RR01</strain>
    </source>
</reference>
<reference evidence="7" key="5">
    <citation type="submission" date="2019-11" db="EMBL/GenBank/DDBJ databases">
        <title>Strain of Lymantria dispar multiple nucleopolyhedrovirus, used for insecticide preparation.</title>
        <authorList>
            <person name="Kolosov A.V."/>
            <person name="Moiseeva A.A."/>
            <person name="Okhlopkova O.V."/>
            <person name="Safatov A.S."/>
        </authorList>
    </citation>
    <scope>NUCLEOTIDE SEQUENCE</scope>
    <source>
        <strain evidence="7">NSh-07</strain>
    </source>
</reference>
<dbReference type="EMBL" id="MK411291">
    <property type="protein sequence ID" value="QCQ67323.1"/>
    <property type="molecule type" value="Genomic_DNA"/>
</dbReference>
<dbReference type="EMBL" id="KX618634">
    <property type="protein sequence ID" value="AOW42896.1"/>
    <property type="molecule type" value="Genomic_DNA"/>
</dbReference>
<evidence type="ECO:0000313" key="2">
    <source>
        <dbReference type="EMBL" id="AMO27925.1"/>
    </source>
</evidence>